<evidence type="ECO:0000313" key="2">
    <source>
        <dbReference type="Proteomes" id="UP000518752"/>
    </source>
</evidence>
<organism evidence="1 2">
    <name type="scientific">Collybiopsis confluens</name>
    <dbReference type="NCBI Taxonomy" id="2823264"/>
    <lineage>
        <taxon>Eukaryota</taxon>
        <taxon>Fungi</taxon>
        <taxon>Dikarya</taxon>
        <taxon>Basidiomycota</taxon>
        <taxon>Agaricomycotina</taxon>
        <taxon>Agaricomycetes</taxon>
        <taxon>Agaricomycetidae</taxon>
        <taxon>Agaricales</taxon>
        <taxon>Marasmiineae</taxon>
        <taxon>Omphalotaceae</taxon>
        <taxon>Collybiopsis</taxon>
    </lineage>
</organism>
<keyword evidence="2" id="KW-1185">Reference proteome</keyword>
<dbReference type="Proteomes" id="UP000518752">
    <property type="component" value="Unassembled WGS sequence"/>
</dbReference>
<reference evidence="1 2" key="1">
    <citation type="journal article" date="2020" name="ISME J.">
        <title>Uncovering the hidden diversity of litter-decomposition mechanisms in mushroom-forming fungi.</title>
        <authorList>
            <person name="Floudas D."/>
            <person name="Bentzer J."/>
            <person name="Ahren D."/>
            <person name="Johansson T."/>
            <person name="Persson P."/>
            <person name="Tunlid A."/>
        </authorList>
    </citation>
    <scope>NUCLEOTIDE SEQUENCE [LARGE SCALE GENOMIC DNA]</scope>
    <source>
        <strain evidence="1 2">CBS 406.79</strain>
    </source>
</reference>
<dbReference type="AlphaFoldDB" id="A0A8H5GH60"/>
<proteinExistence type="predicted"/>
<name>A0A8H5GH60_9AGAR</name>
<dbReference type="OrthoDB" id="2851338at2759"/>
<protein>
    <submittedName>
        <fullName evidence="1">Uncharacterized protein</fullName>
    </submittedName>
</protein>
<dbReference type="EMBL" id="JAACJN010000179">
    <property type="protein sequence ID" value="KAF5364872.1"/>
    <property type="molecule type" value="Genomic_DNA"/>
</dbReference>
<accession>A0A8H5GH60</accession>
<gene>
    <name evidence="1" type="ORF">D9757_013045</name>
</gene>
<sequence length="259" mass="29314">MGPQSSDPPAIMSSTTDNTTAQGLLLVYSDNGPEVLSADFEKWYNEEHIPQRLLFPGCIKASRYLAIDAKHPPWVALYHTTSPDVPESKEWFQLNEMASHSEKTILATIPIITRSTYTLLSQHISESELENDTGAGKIICAVHLQPSVAANSFQQQAELDKDLRTWFEEFIIKGVSAIPGWIRTRVYERHGGKDMRTTPTLKVSMDCRMLVIHEWNKHGDAVEISKQAANVSAQLQIWEEKHQCTVTRETKIFGLHKDW</sequence>
<evidence type="ECO:0000313" key="1">
    <source>
        <dbReference type="EMBL" id="KAF5364872.1"/>
    </source>
</evidence>
<comment type="caution">
    <text evidence="1">The sequence shown here is derived from an EMBL/GenBank/DDBJ whole genome shotgun (WGS) entry which is preliminary data.</text>
</comment>